<keyword evidence="1" id="KW-0472">Membrane</keyword>
<feature type="transmembrane region" description="Helical" evidence="1">
    <location>
        <begin position="94"/>
        <end position="127"/>
    </location>
</feature>
<feature type="transmembrane region" description="Helical" evidence="1">
    <location>
        <begin position="228"/>
        <end position="248"/>
    </location>
</feature>
<keyword evidence="3" id="KW-1185">Reference proteome</keyword>
<dbReference type="Pfam" id="PF01148">
    <property type="entry name" value="CTP_transf_1"/>
    <property type="match status" value="1"/>
</dbReference>
<evidence type="ECO:0000256" key="1">
    <source>
        <dbReference type="SAM" id="Phobius"/>
    </source>
</evidence>
<reference evidence="2" key="2">
    <citation type="submission" date="2020-09" db="EMBL/GenBank/DDBJ databases">
        <authorList>
            <person name="Sun Q."/>
            <person name="Zhou Y."/>
        </authorList>
    </citation>
    <scope>NUCLEOTIDE SEQUENCE</scope>
    <source>
        <strain evidence="2">CGMCC 1.6293</strain>
    </source>
</reference>
<feature type="transmembrane region" description="Helical" evidence="1">
    <location>
        <begin position="269"/>
        <end position="292"/>
    </location>
</feature>
<protein>
    <recommendedName>
        <fullName evidence="4">Phosphatidate cytidylyltransferase</fullName>
    </recommendedName>
</protein>
<proteinExistence type="predicted"/>
<accession>A0A917WEG2</accession>
<feature type="transmembrane region" description="Helical" evidence="1">
    <location>
        <begin position="6"/>
        <end position="31"/>
    </location>
</feature>
<dbReference type="PANTHER" id="PTHR43535">
    <property type="entry name" value="PHOSPHATIDATE CYTIDYLYLTRANSFERASE"/>
    <property type="match status" value="1"/>
</dbReference>
<keyword evidence="1" id="KW-0812">Transmembrane</keyword>
<evidence type="ECO:0000313" key="2">
    <source>
        <dbReference type="EMBL" id="GGL99829.1"/>
    </source>
</evidence>
<dbReference type="Proteomes" id="UP000649829">
    <property type="component" value="Unassembled WGS sequence"/>
</dbReference>
<name>A0A917WEG2_9RHOB</name>
<evidence type="ECO:0008006" key="4">
    <source>
        <dbReference type="Google" id="ProtNLM"/>
    </source>
</evidence>
<sequence>MIAPPPTLGVVAAALVVLALGYAIVGAMMWIPATSASARKIWPILNIEALTVGAVLVIFAFAPVLMVPAMLAFTLRVVWEAASVRHRPSGGGHAVFWAGAAGAVLILCFLLPWTVAVAALGLSWLAAAAWRLARPGEPAADLLVFPVLPLLAFATACAGTNPAIFLAAWIGIETFDSYALLAGKVFGRRKAFPVLSPNKTIEGLAGGVAMLVLTVLVAAAFLDNLSYGRALAFALLIGVFTVTGDLAASLMKRRAGVKDFPPLVPHQGGLFDIFDSWIATGGALAVLLAVWAG</sequence>
<gene>
    <name evidence="2" type="ORF">GCM10011534_22100</name>
</gene>
<dbReference type="EMBL" id="BMLF01000001">
    <property type="protein sequence ID" value="GGL99829.1"/>
    <property type="molecule type" value="Genomic_DNA"/>
</dbReference>
<dbReference type="PANTHER" id="PTHR43535:SF1">
    <property type="entry name" value="PHOSPHATIDATE CYTIDYLYLTRANSFERASE"/>
    <property type="match status" value="1"/>
</dbReference>
<feature type="transmembrane region" description="Helical" evidence="1">
    <location>
        <begin position="203"/>
        <end position="222"/>
    </location>
</feature>
<dbReference type="GO" id="GO:0005886">
    <property type="term" value="C:plasma membrane"/>
    <property type="evidence" value="ECO:0007669"/>
    <property type="project" value="TreeGrafter"/>
</dbReference>
<evidence type="ECO:0000313" key="3">
    <source>
        <dbReference type="Proteomes" id="UP000649829"/>
    </source>
</evidence>
<dbReference type="AlphaFoldDB" id="A0A917WEG2"/>
<dbReference type="RefSeq" id="WP_051630792.1">
    <property type="nucleotide sequence ID" value="NZ_BMLF01000001.1"/>
</dbReference>
<feature type="transmembrane region" description="Helical" evidence="1">
    <location>
        <begin position="52"/>
        <end position="74"/>
    </location>
</feature>
<organism evidence="2 3">
    <name type="scientific">Pseudooceanicola nanhaiensis</name>
    <dbReference type="NCBI Taxonomy" id="375761"/>
    <lineage>
        <taxon>Bacteria</taxon>
        <taxon>Pseudomonadati</taxon>
        <taxon>Pseudomonadota</taxon>
        <taxon>Alphaproteobacteria</taxon>
        <taxon>Rhodobacterales</taxon>
        <taxon>Paracoccaceae</taxon>
        <taxon>Pseudooceanicola</taxon>
    </lineage>
</organism>
<reference evidence="2" key="1">
    <citation type="journal article" date="2014" name="Int. J. Syst. Evol. Microbiol.">
        <title>Complete genome sequence of Corynebacterium casei LMG S-19264T (=DSM 44701T), isolated from a smear-ripened cheese.</title>
        <authorList>
            <consortium name="US DOE Joint Genome Institute (JGI-PGF)"/>
            <person name="Walter F."/>
            <person name="Albersmeier A."/>
            <person name="Kalinowski J."/>
            <person name="Ruckert C."/>
        </authorList>
    </citation>
    <scope>NUCLEOTIDE SEQUENCE</scope>
    <source>
        <strain evidence="2">CGMCC 1.6293</strain>
    </source>
</reference>
<comment type="caution">
    <text evidence="2">The sequence shown here is derived from an EMBL/GenBank/DDBJ whole genome shotgun (WGS) entry which is preliminary data.</text>
</comment>
<keyword evidence="1" id="KW-1133">Transmembrane helix</keyword>